<evidence type="ECO:0000313" key="3">
    <source>
        <dbReference type="Proteomes" id="UP001501183"/>
    </source>
</evidence>
<dbReference type="RefSeq" id="WP_345343345.1">
    <property type="nucleotide sequence ID" value="NZ_BAABFB010000029.1"/>
</dbReference>
<dbReference type="EMBL" id="BAABFB010000029">
    <property type="protein sequence ID" value="GAA4476250.1"/>
    <property type="molecule type" value="Genomic_DNA"/>
</dbReference>
<feature type="domain" description="Methyltransferase type 11" evidence="1">
    <location>
        <begin position="54"/>
        <end position="147"/>
    </location>
</feature>
<dbReference type="PANTHER" id="PTHR42912:SF93">
    <property type="entry name" value="N6-ADENOSINE-METHYLTRANSFERASE TMT1A"/>
    <property type="match status" value="1"/>
</dbReference>
<dbReference type="PANTHER" id="PTHR42912">
    <property type="entry name" value="METHYLTRANSFERASE"/>
    <property type="match status" value="1"/>
</dbReference>
<dbReference type="Proteomes" id="UP001501183">
    <property type="component" value="Unassembled WGS sequence"/>
</dbReference>
<dbReference type="GO" id="GO:0032259">
    <property type="term" value="P:methylation"/>
    <property type="evidence" value="ECO:0007669"/>
    <property type="project" value="UniProtKB-KW"/>
</dbReference>
<dbReference type="InterPro" id="IPR029063">
    <property type="entry name" value="SAM-dependent_MTases_sf"/>
</dbReference>
<reference evidence="3" key="1">
    <citation type="journal article" date="2019" name="Int. J. Syst. Evol. Microbiol.">
        <title>The Global Catalogue of Microorganisms (GCM) 10K type strain sequencing project: providing services to taxonomists for standard genome sequencing and annotation.</title>
        <authorList>
            <consortium name="The Broad Institute Genomics Platform"/>
            <consortium name="The Broad Institute Genome Sequencing Center for Infectious Disease"/>
            <person name="Wu L."/>
            <person name="Ma J."/>
        </authorList>
    </citation>
    <scope>NUCLEOTIDE SEQUENCE [LARGE SCALE GENOMIC DNA]</scope>
    <source>
        <strain evidence="3">JCM 32206</strain>
    </source>
</reference>
<accession>A0ABP8NZY5</accession>
<evidence type="ECO:0000259" key="1">
    <source>
        <dbReference type="Pfam" id="PF08241"/>
    </source>
</evidence>
<sequence length="243" mass="26712">MRHRRRPPPGQPIPSPNIWHWPEIYEVENRAQDVDGVVFAALRRLADWTGRDVLDVGCGTGFHLPEFARDARTVTGVEPHPPLVAAARERVAGLGGVRVLAGSAEKLPVPDRSVDVVHARTAYFFGPGCGPGITEAMRVLRPGGLLAVVDLDATASPYGDWMRADLPHYDPATVEAFFDAQGFDLTRVLTRWEFQDRRALRTVLGIEFTERTAERAFTQVAGLSLSVGYRIHTRRAASGLVLA</sequence>
<keyword evidence="3" id="KW-1185">Reference proteome</keyword>
<dbReference type="Pfam" id="PF08241">
    <property type="entry name" value="Methyltransf_11"/>
    <property type="match status" value="1"/>
</dbReference>
<gene>
    <name evidence="2" type="ORF">GCM10023094_15660</name>
</gene>
<organism evidence="2 3">
    <name type="scientific">Rhodococcus olei</name>
    <dbReference type="NCBI Taxonomy" id="2161675"/>
    <lineage>
        <taxon>Bacteria</taxon>
        <taxon>Bacillati</taxon>
        <taxon>Actinomycetota</taxon>
        <taxon>Actinomycetes</taxon>
        <taxon>Mycobacteriales</taxon>
        <taxon>Nocardiaceae</taxon>
        <taxon>Rhodococcus</taxon>
    </lineage>
</organism>
<dbReference type="CDD" id="cd02440">
    <property type="entry name" value="AdoMet_MTases"/>
    <property type="match status" value="1"/>
</dbReference>
<proteinExistence type="predicted"/>
<keyword evidence="2" id="KW-0808">Transferase</keyword>
<comment type="caution">
    <text evidence="2">The sequence shown here is derived from an EMBL/GenBank/DDBJ whole genome shotgun (WGS) entry which is preliminary data.</text>
</comment>
<dbReference type="SUPFAM" id="SSF53335">
    <property type="entry name" value="S-adenosyl-L-methionine-dependent methyltransferases"/>
    <property type="match status" value="1"/>
</dbReference>
<protein>
    <submittedName>
        <fullName evidence="2">Class I SAM-dependent methyltransferase</fullName>
    </submittedName>
</protein>
<evidence type="ECO:0000313" key="2">
    <source>
        <dbReference type="EMBL" id="GAA4476250.1"/>
    </source>
</evidence>
<name>A0ABP8NZY5_9NOCA</name>
<dbReference type="InterPro" id="IPR013216">
    <property type="entry name" value="Methyltransf_11"/>
</dbReference>
<dbReference type="InterPro" id="IPR050508">
    <property type="entry name" value="Methyltransf_Superfamily"/>
</dbReference>
<keyword evidence="2" id="KW-0489">Methyltransferase</keyword>
<dbReference type="GO" id="GO:0008168">
    <property type="term" value="F:methyltransferase activity"/>
    <property type="evidence" value="ECO:0007669"/>
    <property type="project" value="UniProtKB-KW"/>
</dbReference>
<dbReference type="Gene3D" id="3.40.50.150">
    <property type="entry name" value="Vaccinia Virus protein VP39"/>
    <property type="match status" value="1"/>
</dbReference>